<sequence>MSAQWPELGSTINLMRVQHADLALAHALMRERARMEQDFIGGLRALVEQYKPAPEEENREYSKVLIDAFEQEIKAHLDINPKVPEQPMLDDKELSVGSELAQELHAAHKKHEDNYTKLLASKDELKAWSNEIKTDPAQIRMPLVELEYRLSVHRQRESARNLQAWYNTQLPPLVESHHSILENTKAVMINAINARIGFATVCSRAYSHVLSRASDLLPLGYRASIGGKMDIESNSQALKPVDYCNWFFDGRPSPLRFGIGTLECDLRTLHWSPSVTYMLNAERDDVAAWSLPPDLNGVC</sequence>
<comment type="caution">
    <text evidence="1">The sequence shown here is derived from an EMBL/GenBank/DDBJ whole genome shotgun (WGS) entry which is preliminary data.</text>
</comment>
<reference evidence="1 2" key="1">
    <citation type="journal article" date="2011" name="PLoS Pathog.">
        <title>Endophytic Life Strategies Decoded by Genome and Transcriptome Analyses of the Mutualistic Root Symbiont Piriformospora indica.</title>
        <authorList>
            <person name="Zuccaro A."/>
            <person name="Lahrmann U."/>
            <person name="Guldener U."/>
            <person name="Langen G."/>
            <person name="Pfiffi S."/>
            <person name="Biedenkopf D."/>
            <person name="Wong P."/>
            <person name="Samans B."/>
            <person name="Grimm C."/>
            <person name="Basiewicz M."/>
            <person name="Murat C."/>
            <person name="Martin F."/>
            <person name="Kogel K.H."/>
        </authorList>
    </citation>
    <scope>NUCLEOTIDE SEQUENCE [LARGE SCALE GENOMIC DNA]</scope>
    <source>
        <strain evidence="1 2">DSM 11827</strain>
    </source>
</reference>
<dbReference type="EMBL" id="CAFZ01000051">
    <property type="protein sequence ID" value="CCA69281.1"/>
    <property type="molecule type" value="Genomic_DNA"/>
</dbReference>
<dbReference type="InParanoid" id="G4TD71"/>
<dbReference type="AlphaFoldDB" id="G4TD71"/>
<accession>G4TD71</accession>
<organism evidence="1 2">
    <name type="scientific">Serendipita indica (strain DSM 11827)</name>
    <name type="common">Root endophyte fungus</name>
    <name type="synonym">Piriformospora indica</name>
    <dbReference type="NCBI Taxonomy" id="1109443"/>
    <lineage>
        <taxon>Eukaryota</taxon>
        <taxon>Fungi</taxon>
        <taxon>Dikarya</taxon>
        <taxon>Basidiomycota</taxon>
        <taxon>Agaricomycotina</taxon>
        <taxon>Agaricomycetes</taxon>
        <taxon>Sebacinales</taxon>
        <taxon>Serendipitaceae</taxon>
        <taxon>Serendipita</taxon>
    </lineage>
</organism>
<dbReference type="HOGENOM" id="CLU_065851_0_0_1"/>
<proteinExistence type="predicted"/>
<gene>
    <name evidence="1" type="ORF">PIIN_03180</name>
</gene>
<evidence type="ECO:0000313" key="1">
    <source>
        <dbReference type="EMBL" id="CCA69281.1"/>
    </source>
</evidence>
<evidence type="ECO:0000313" key="2">
    <source>
        <dbReference type="Proteomes" id="UP000007148"/>
    </source>
</evidence>
<dbReference type="Proteomes" id="UP000007148">
    <property type="component" value="Unassembled WGS sequence"/>
</dbReference>
<name>G4TD71_SERID</name>
<keyword evidence="2" id="KW-1185">Reference proteome</keyword>
<protein>
    <submittedName>
        <fullName evidence="1">Uncharacterized protein</fullName>
    </submittedName>
</protein>